<sequence length="2760" mass="310411">MSFQLHVSPGPSQQLLHQGIVVKYSGSTSVAAQKSPVLSDNLNACTASALSKQIAKVGTLSSHKVIDISLCDDAAYVLLSTGQRLKLAVTPPEDQAATSLFTSAPVEDFVAWPALSFPGPEYLACQTRVVVVYNFLFRPSNVSTNVLAEQPDNAAGEGSQKHLFSYVALIFSNPQFLPMNRLLLDGNFLITNCAFDESTVIVSLLSGHILFIDRTQQLQKHNVIDSSNYSYYGLISYASLASQLMSDFQSAFSGNFSFREAIRLLSISPSKHVPFIAFRGCDFILAMPLGCIFIFTRHRLHDGGSSRLVLSHATVTLPFVRHDLPNKSFKITHYAASRVSFFLPVSDTILIVGYDNSVIQYYCWDVDGMAHPLDGVDLSAGRITHIHAGLMLLSDSRDSASSSSTSGLTHPTQPSNMVPVKVLIVATIGSSLFFVVQCFPKMALITTISAPERFIDSGKICSPTNQQFSPILIYTAIDGSLRYTHFPNGYLFRSGLYESGETAQHHERPDKTVQKITSLLKNVTCQYESDESASELNVLNDRSKAAIPAFLLSSSEHEASSHSTEEHNRPKRSILDIGNIKTEPTGSSHRRKRPRKLTSIGARSSLWTPSVHNKVLALGEPAEPELLQSIESLSISPFDNKSTSPHVAPTFQLACRPFEQVSVQLGTEPLLVELQGLYSLLGTIHRRKLETGERVSYDDSSLTRLSIIRNTHDLIKRTALMTQRVTISEYQKSISPSINIHKLLMSPENLTRATELLARNDQIFRSSRNRILPHVRNAYLHLKYADRVTGKAKKRPSSPFRLARPLANQFAPLTKTGSLTSTIFSGPRRSLSLKPYGSHRGVHGHLSAERVLKHKGSHAFRYLPILARDLMLDNVYPVLMEPEYISRSAWSPSLKPREGPHHLTSIIMRSRSRQTELITHRHTDNFIGVLRSKVLEKPVEGTLNRVKHKEKERARPKIVVNRYEHIKVIDKELLKDLRRFKALRLGRDLGGRILRDKAVLSALLTGKNASENLKGLIDLTNHDSMFLDDILSMGKNIISILDPENDCILESIPASRMASSRKGLRPGNLTDHESSTQMDAVEIARLITPKDTSLRTLQHSRPPTAEQKDLFGFDLMNQLLRNFDYRLNRRRVRSGINGIITVSDEYTKTVLLRRSASLPTIETLNRNRIDLATKLDSILGHEMGISRWDEDANRSYRARILSIDRLSDPESSIWDTEETFSSSYSSVPSDLEDSGVCIPMPATSLVPFAARNCFSADAPRRVKLSLDKDPLPRRSYSARRAAEATLINLQPLDTDLYATRIATCGTIDLGIDLDNDRAVTPTGRVHPDNVDSSGSEGPSDSDVPRLNSGTRSPSPTTSLSDTISNEPTEYAPSIFGIRGEFDPNQYVVSSSYLPDLLLRAALQDLKKQMATTSNTKRPLPLLRDDCSQIFKALRKPSIISNIKVQKKQSQYGYNPLSRYCMQNHMFCPREHFELRTLATRDVALDVKRRAYSFDKLEPLILAKEKYGQKPIQSQRAHNHLLNADLNDNTCLSNCPDWSLRDDYDYLSFKPIKSRRWERRGYADHTGASLITNQQRTPPIVQQSTTVAPYTFVGDEDHRAAVRLKAFTTHAETLALNRIKRRQASTLPLITKMRAFKKLFTRELYEDWARLYRHNVIRRDTLYDDQFEVTVMKPTFPLYYHVMTNKTEMDGMINNIINDEADGLESVVHANLVVTKAQFPFSGPQNQSIDSLFDDMQLALGSWPEQQSEESMIPHHYALPPKPPYYNPRIPVVDSFDGFYDPASIVPLEPLLPEGEDGIQLQIGVFTPYAFCLKNPEFVDNEKLTTVLNPVAYMSCNDVILSSSHCEKPHSFLAKHLKEAGYPLADGTDNEPLDLEQLDSRQGCLASFDVRVNEFITSFFSLSEARSEDLPKYHKGIYAHSVHSLPSHTEGFLPRVRLSMLTVGQAAKTVFIRYFQSFTPVQRKIMAQTASRGITIDYNRLNYVPYSFLQLLLLYSTALAILELLKGQRYASKHPEQSVPLPGSRRLRYILDTQFPVEPILPSKMKNKKDSYGRASSDVYTEPYFNFYSVQAVLTYSCETFVRYLLIIIYYVRLCNLETCISRFVDYQLRRVLKQDAYIQELSDPYKGVVRIYEQMETHICAVRSLQKVKEFSCVYEDCLRQSIFKAASGEVSVTRPFPFLTYFGPRSDLAALSRILGKTLGISADLLPMQSTTLAVIYNDSDLKAEALEAILSKYAIGCMLDDTKMHIHGVYAAILNRFQLTKRTLASESTQYFSGFITNLVAIPLSILILLSRLEEIESLDISHTQKAVICRKLHIVLLEAYIRAFITHKKLSLAIFSPLVPMYVHTFRIPRSSSYQSYASMLRQRQHAIYKILYNASMHELRLRMHNNYVIQHPDITGVIGIAKANALSHFFSTHFHPAYVAGYVKYTVCHKVIIGEGIYSEADIGAKDESSQLDASTISIPGKAYSELRDNQSESSLNLSWYTSLCNAVIKNPLAEGIQKAYKNRYSYDLYEDNVSLLEQVNQSSYKGNSQFLALVATNKFDELRRNIEERRLSLDRGRLSEEPTGRSIDQSREDLPALGRSIFRNRILDTLKSSIVDPAQKNFGDKSMIERSSAEELCISESLGDSVQAGERILANTTVQLLKTQKLAHNISNWTEIAKDEESNLEQSCIANPPDATTQNSNRASVDSTYELRRAFTDIRVPRYRTSSVLVHTNTKRLGILLNKPLPSIPAGSTHRSSFIEEEELFAKGRRSASNA</sequence>
<organism evidence="2 3">
    <name type="scientific">Giardia intestinalis (strain ATCC 50803 / WB clone C6)</name>
    <name type="common">Giardia lamblia</name>
    <dbReference type="NCBI Taxonomy" id="184922"/>
    <lineage>
        <taxon>Eukaryota</taxon>
        <taxon>Metamonada</taxon>
        <taxon>Diplomonadida</taxon>
        <taxon>Hexamitidae</taxon>
        <taxon>Giardiinae</taxon>
        <taxon>Giardia</taxon>
    </lineage>
</organism>
<reference evidence="2 3" key="1">
    <citation type="journal article" date="2007" name="Science">
        <title>Genomic minimalism in the early diverging intestinal parasite Giardia lamblia.</title>
        <authorList>
            <person name="Morrison H.G."/>
            <person name="McArthur A.G."/>
            <person name="Gillin F.D."/>
            <person name="Aley S.B."/>
            <person name="Adam R.D."/>
            <person name="Olsen G.J."/>
            <person name="Best A.A."/>
            <person name="Cande W.Z."/>
            <person name="Chen F."/>
            <person name="Cipriano M.J."/>
            <person name="Davids B.J."/>
            <person name="Dawson S.C."/>
            <person name="Elmendorf H.G."/>
            <person name="Hehl A.B."/>
            <person name="Holder M.E."/>
            <person name="Huse S.M."/>
            <person name="Kim U.U."/>
            <person name="Lasek-Nesselquist E."/>
            <person name="Manning G."/>
            <person name="Nigam A."/>
            <person name="Nixon J.E."/>
            <person name="Palm D."/>
            <person name="Passamaneck N.E."/>
            <person name="Prabhu A."/>
            <person name="Reich C.I."/>
            <person name="Reiner D.S."/>
            <person name="Samuelson J."/>
            <person name="Svard S.G."/>
            <person name="Sogin M.L."/>
        </authorList>
    </citation>
    <scope>NUCLEOTIDE SEQUENCE [LARGE SCALE GENOMIC DNA]</scope>
    <source>
        <strain evidence="2 3">WB C6</strain>
    </source>
</reference>
<dbReference type="GeneID" id="5700323"/>
<dbReference type="EMBL" id="AACB03000001">
    <property type="protein sequence ID" value="KAE8305730.1"/>
    <property type="molecule type" value="Genomic_DNA"/>
</dbReference>
<evidence type="ECO:0000313" key="3">
    <source>
        <dbReference type="Proteomes" id="UP000001548"/>
    </source>
</evidence>
<dbReference type="KEGG" id="gla:GL50803_00101948"/>
<feature type="compositionally biased region" description="Polar residues" evidence="1">
    <location>
        <begin position="1347"/>
        <end position="1367"/>
    </location>
</feature>
<dbReference type="RefSeq" id="XP_001707423.1">
    <property type="nucleotide sequence ID" value="XM_001707371.1"/>
</dbReference>
<evidence type="ECO:0000256" key="1">
    <source>
        <dbReference type="SAM" id="MobiDB-lite"/>
    </source>
</evidence>
<dbReference type="OMA" id="CAFDEST"/>
<feature type="compositionally biased region" description="Basic and acidic residues" evidence="1">
    <location>
        <begin position="555"/>
        <end position="568"/>
    </location>
</feature>
<evidence type="ECO:0000313" key="2">
    <source>
        <dbReference type="EMBL" id="KAE8305730.1"/>
    </source>
</evidence>
<dbReference type="VEuPathDB" id="GiardiaDB:GL50803_101948"/>
<gene>
    <name evidence="2" type="ORF">GL50803_00101948</name>
</gene>
<name>A8BEU4_GIAIC</name>
<dbReference type="Proteomes" id="UP000001548">
    <property type="component" value="Unassembled WGS sequence"/>
</dbReference>
<proteinExistence type="predicted"/>
<protein>
    <submittedName>
        <fullName evidence="2">Uncharacterized protein</fullName>
    </submittedName>
</protein>
<feature type="region of interest" description="Disordered" evidence="1">
    <location>
        <begin position="555"/>
        <end position="596"/>
    </location>
</feature>
<dbReference type="HOGENOM" id="CLU_227014_0_0_1"/>
<accession>A8BEU4</accession>
<feature type="region of interest" description="Disordered" evidence="1">
    <location>
        <begin position="1320"/>
        <end position="1367"/>
    </location>
</feature>
<comment type="caution">
    <text evidence="2">The sequence shown here is derived from an EMBL/GenBank/DDBJ whole genome shotgun (WGS) entry which is preliminary data.</text>
</comment>
<feature type="compositionally biased region" description="Low complexity" evidence="1">
    <location>
        <begin position="1330"/>
        <end position="1341"/>
    </location>
</feature>
<keyword evidence="3" id="KW-1185">Reference proteome</keyword>